<dbReference type="Gene3D" id="2.30.30.140">
    <property type="match status" value="1"/>
</dbReference>
<feature type="region of interest" description="Disordered" evidence="2">
    <location>
        <begin position="279"/>
        <end position="302"/>
    </location>
</feature>
<feature type="compositionally biased region" description="Polar residues" evidence="2">
    <location>
        <begin position="281"/>
        <end position="290"/>
    </location>
</feature>
<feature type="coiled-coil region" evidence="1">
    <location>
        <begin position="330"/>
        <end position="357"/>
    </location>
</feature>
<feature type="compositionally biased region" description="Basic and acidic residues" evidence="2">
    <location>
        <begin position="460"/>
        <end position="478"/>
    </location>
</feature>
<accession>A0A8R1HK33</accession>
<feature type="compositionally biased region" description="Acidic residues" evidence="2">
    <location>
        <begin position="564"/>
        <end position="581"/>
    </location>
</feature>
<sequence length="737" mass="83598">MNFVEEMRLRHEEAENNQCRAVVEVASGPDWQIRKFQKEYPEFLWKFTEGLTIPGYILRIARQLEKEFADSDSNIPTDLYPCEYFRIMEHSMPTEIVIQPKRFDKAKWKLSEKMQKYYNSKEAELYISDEQLVPSMACAVRLENVWYRARLENCKQNFIYVYLVDFGVHRQVSKNDIRLLALPFGHYPPMTVKAKVRGAHIQRMDIGKIDRFREVIKSFDYLTRCQIITAAEPHHINICQPNCSEFDNACSFLLAPIRGETGVEGVWLPSEIANNLKRENNANVDTNSGAESDFDSDDDDDYDEVLESEDEDGVFIDVEKCTYLRSFPAIQKAFRLLDNDNLEMERIENEHEIYLTNERMRVSRIDIENYLNDDNRQFSVLPEKTVQDGEGLEKFNVAKEEINKAADDSEATVEVLKSAREDKGNKTEKIQTREKKEAKDGDNDIDDDDGVTATTTVAVQKDDGGVKSTTTEESKKDEEKEEELTTTGEPEKKEEAVTTTEEPEKVKNHISSEKLQKKEEEEVKTTTEAAKKEEKEEENQQTTAETTNKEEETTASSSPKPAEAEEDEAEQEASGHEDEDITTTTESTTVEMKEVASADLEKLTKLEAKQNSDDVPLLESSTEAVTTTSASETTTTTETDSTTPSGSTTPVAVSTRKVSVEEIEKLSKMEATEKVTLLPPLPTFTFPTLAPFTFPTLPTLPTTKPTPAPKVPTLEEILGNLNDQFKKLLSPPKPLPK</sequence>
<feature type="compositionally biased region" description="Acidic residues" evidence="2">
    <location>
        <begin position="292"/>
        <end position="302"/>
    </location>
</feature>
<dbReference type="InterPro" id="IPR002999">
    <property type="entry name" value="Tudor"/>
</dbReference>
<feature type="compositionally biased region" description="Basic and acidic residues" evidence="2">
    <location>
        <begin position="591"/>
        <end position="612"/>
    </location>
</feature>
<evidence type="ECO:0000256" key="2">
    <source>
        <dbReference type="SAM" id="MobiDB-lite"/>
    </source>
</evidence>
<feature type="domain" description="Tudor" evidence="3">
    <location>
        <begin position="130"/>
        <end position="185"/>
    </location>
</feature>
<proteinExistence type="predicted"/>
<protein>
    <submittedName>
        <fullName evidence="4">Tudor domain-containing protein</fullName>
    </submittedName>
</protein>
<dbReference type="Pfam" id="PF00567">
    <property type="entry name" value="TUDOR"/>
    <property type="match status" value="1"/>
</dbReference>
<evidence type="ECO:0000256" key="1">
    <source>
        <dbReference type="SAM" id="Coils"/>
    </source>
</evidence>
<evidence type="ECO:0000313" key="5">
    <source>
        <dbReference type="Proteomes" id="UP000005237"/>
    </source>
</evidence>
<dbReference type="Proteomes" id="UP000005237">
    <property type="component" value="Unassembled WGS sequence"/>
</dbReference>
<reference evidence="4" key="2">
    <citation type="submission" date="2022-06" db="UniProtKB">
        <authorList>
            <consortium name="EnsemblMetazoa"/>
        </authorList>
    </citation>
    <scope>IDENTIFICATION</scope>
    <source>
        <strain evidence="4">DF5081</strain>
    </source>
</reference>
<feature type="compositionally biased region" description="Low complexity" evidence="2">
    <location>
        <begin position="620"/>
        <end position="655"/>
    </location>
</feature>
<evidence type="ECO:0000313" key="4">
    <source>
        <dbReference type="EnsemblMetazoa" id="CJA03940.1"/>
    </source>
</evidence>
<keyword evidence="5" id="KW-1185">Reference proteome</keyword>
<reference evidence="5" key="1">
    <citation type="submission" date="2010-08" db="EMBL/GenBank/DDBJ databases">
        <authorList>
            <consortium name="Caenorhabditis japonica Sequencing Consortium"/>
            <person name="Wilson R.K."/>
        </authorList>
    </citation>
    <scope>NUCLEOTIDE SEQUENCE [LARGE SCALE GENOMIC DNA]</scope>
    <source>
        <strain evidence="5">DF5081</strain>
    </source>
</reference>
<evidence type="ECO:0000259" key="3">
    <source>
        <dbReference type="SMART" id="SM00333"/>
    </source>
</evidence>
<feature type="compositionally biased region" description="Basic and acidic residues" evidence="2">
    <location>
        <begin position="489"/>
        <end position="534"/>
    </location>
</feature>
<name>A0A8R1HK33_CAEJA</name>
<organism evidence="4 5">
    <name type="scientific">Caenorhabditis japonica</name>
    <dbReference type="NCBI Taxonomy" id="281687"/>
    <lineage>
        <taxon>Eukaryota</taxon>
        <taxon>Metazoa</taxon>
        <taxon>Ecdysozoa</taxon>
        <taxon>Nematoda</taxon>
        <taxon>Chromadorea</taxon>
        <taxon>Rhabditida</taxon>
        <taxon>Rhabditina</taxon>
        <taxon>Rhabditomorpha</taxon>
        <taxon>Rhabditoidea</taxon>
        <taxon>Rhabditidae</taxon>
        <taxon>Peloderinae</taxon>
        <taxon>Caenorhabditis</taxon>
    </lineage>
</organism>
<dbReference type="AlphaFoldDB" id="A0A8R1HK33"/>
<keyword evidence="1" id="KW-0175">Coiled coil</keyword>
<feature type="region of interest" description="Disordered" evidence="2">
    <location>
        <begin position="417"/>
        <end position="656"/>
    </location>
</feature>
<dbReference type="SMART" id="SM00333">
    <property type="entry name" value="TUDOR"/>
    <property type="match status" value="1"/>
</dbReference>
<dbReference type="EnsemblMetazoa" id="CJA03940.1">
    <property type="protein sequence ID" value="CJA03940.1"/>
    <property type="gene ID" value="WBGene00123144"/>
</dbReference>
<feature type="compositionally biased region" description="Basic and acidic residues" evidence="2">
    <location>
        <begin position="417"/>
        <end position="442"/>
    </location>
</feature>
<dbReference type="CDD" id="cd20379">
    <property type="entry name" value="Tudor_dTUD-like"/>
    <property type="match status" value="1"/>
</dbReference>
<dbReference type="SUPFAM" id="SSF63748">
    <property type="entry name" value="Tudor/PWWP/MBT"/>
    <property type="match status" value="1"/>
</dbReference>